<dbReference type="PRINTS" id="PR00335">
    <property type="entry name" value="KUPTAKETRKA"/>
</dbReference>
<organism evidence="7 8">
    <name type="scientific">Citrifermentans bremense</name>
    <dbReference type="NCBI Taxonomy" id="60035"/>
    <lineage>
        <taxon>Bacteria</taxon>
        <taxon>Pseudomonadati</taxon>
        <taxon>Thermodesulfobacteriota</taxon>
        <taxon>Desulfuromonadia</taxon>
        <taxon>Geobacterales</taxon>
        <taxon>Geobacteraceae</taxon>
        <taxon>Citrifermentans</taxon>
    </lineage>
</organism>
<evidence type="ECO:0000256" key="1">
    <source>
        <dbReference type="ARBA" id="ARBA00017378"/>
    </source>
</evidence>
<dbReference type="Gene3D" id="3.40.50.720">
    <property type="entry name" value="NAD(P)-binding Rossmann-like Domain"/>
    <property type="match status" value="1"/>
</dbReference>
<evidence type="ECO:0000313" key="8">
    <source>
        <dbReference type="Proteomes" id="UP000515472"/>
    </source>
</evidence>
<dbReference type="SUPFAM" id="SSF116726">
    <property type="entry name" value="TrkA C-terminal domain-like"/>
    <property type="match status" value="1"/>
</dbReference>
<evidence type="ECO:0000256" key="4">
    <source>
        <dbReference type="ARBA" id="ARBA00023027"/>
    </source>
</evidence>
<dbReference type="SUPFAM" id="SSF51735">
    <property type="entry name" value="NAD(P)-binding Rossmann-fold domains"/>
    <property type="match status" value="1"/>
</dbReference>
<keyword evidence="4" id="KW-0520">NAD</keyword>
<dbReference type="InterPro" id="IPR050721">
    <property type="entry name" value="Trk_Ktr_HKT_K-transport"/>
</dbReference>
<sequence>MKIVVIGCGRLGAGLAEALSARGVEVAVVDRDPGAFGRLSPTFGGRTVTGVGFDREVLLQAGIEQADALAAVTSSDEVNVVTARVARILFRVPRVAARLFDPGNEEVYRRLGLTTISHVTWGVNRLSELLCYSPLQTVKSLGSGEVELVEVELPQLLAGRSVRELSVPGEIQVVALTRQGRTLIPTPGSEFRAGDLLHLALHSSGSGRLKELLGLQ</sequence>
<proteinExistence type="predicted"/>
<dbReference type="Gene3D" id="3.30.70.1450">
    <property type="entry name" value="Regulator of K+ conductance, C-terminal domain"/>
    <property type="match status" value="1"/>
</dbReference>
<reference evidence="7 8" key="1">
    <citation type="submission" date="2020-06" db="EMBL/GenBank/DDBJ databases">
        <title>Interaction of electrochemicaly active bacteria, Geobacter bremensis R4 on different carbon anode.</title>
        <authorList>
            <person name="Meng L."/>
            <person name="Yoshida N."/>
        </authorList>
    </citation>
    <scope>NUCLEOTIDE SEQUENCE [LARGE SCALE GENOMIC DNA]</scope>
    <source>
        <strain evidence="7 8">R4</strain>
    </source>
</reference>
<name>A0A6S6LYW6_9BACT</name>
<dbReference type="Proteomes" id="UP000515472">
    <property type="component" value="Chromosome"/>
</dbReference>
<dbReference type="RefSeq" id="WP_185244685.1">
    <property type="nucleotide sequence ID" value="NZ_AP023213.1"/>
</dbReference>
<dbReference type="InterPro" id="IPR036291">
    <property type="entry name" value="NAD(P)-bd_dom_sf"/>
</dbReference>
<dbReference type="EMBL" id="AP023213">
    <property type="protein sequence ID" value="BCG46488.1"/>
    <property type="molecule type" value="Genomic_DNA"/>
</dbReference>
<dbReference type="Pfam" id="PF02254">
    <property type="entry name" value="TrkA_N"/>
    <property type="match status" value="1"/>
</dbReference>
<keyword evidence="8" id="KW-1185">Reference proteome</keyword>
<dbReference type="PROSITE" id="PS51202">
    <property type="entry name" value="RCK_C"/>
    <property type="match status" value="1"/>
</dbReference>
<evidence type="ECO:0000256" key="2">
    <source>
        <dbReference type="ARBA" id="ARBA00022538"/>
    </source>
</evidence>
<dbReference type="PROSITE" id="PS51201">
    <property type="entry name" value="RCK_N"/>
    <property type="match status" value="1"/>
</dbReference>
<gene>
    <name evidence="7" type="ORF">GEOBRER4_n1285</name>
</gene>
<dbReference type="PANTHER" id="PTHR43833:SF8">
    <property type="entry name" value="TRK SYSTEM POTASSIUM UPTAKE PROTEIN TRKA"/>
    <property type="match status" value="1"/>
</dbReference>
<keyword evidence="2" id="KW-0406">Ion transport</keyword>
<dbReference type="InterPro" id="IPR006037">
    <property type="entry name" value="RCK_C"/>
</dbReference>
<dbReference type="Pfam" id="PF02080">
    <property type="entry name" value="TrkA_C"/>
    <property type="match status" value="1"/>
</dbReference>
<feature type="domain" description="RCK N-terminal" evidence="5">
    <location>
        <begin position="1"/>
        <end position="120"/>
    </location>
</feature>
<keyword evidence="2" id="KW-0813">Transport</keyword>
<evidence type="ECO:0000259" key="6">
    <source>
        <dbReference type="PROSITE" id="PS51202"/>
    </source>
</evidence>
<evidence type="ECO:0000313" key="7">
    <source>
        <dbReference type="EMBL" id="BCG46488.1"/>
    </source>
</evidence>
<feature type="domain" description="RCK C-terminal" evidence="6">
    <location>
        <begin position="136"/>
        <end position="215"/>
    </location>
</feature>
<protein>
    <recommendedName>
        <fullName evidence="1">Trk system potassium uptake protein TrkA</fullName>
    </recommendedName>
</protein>
<dbReference type="KEGG" id="gbn:GEOBRER4_12380"/>
<evidence type="ECO:0000259" key="5">
    <source>
        <dbReference type="PROSITE" id="PS51201"/>
    </source>
</evidence>
<dbReference type="InterPro" id="IPR036721">
    <property type="entry name" value="RCK_C_sf"/>
</dbReference>
<dbReference type="GO" id="GO:0015079">
    <property type="term" value="F:potassium ion transmembrane transporter activity"/>
    <property type="evidence" value="ECO:0007669"/>
    <property type="project" value="InterPro"/>
</dbReference>
<evidence type="ECO:0000256" key="3">
    <source>
        <dbReference type="ARBA" id="ARBA00022958"/>
    </source>
</evidence>
<dbReference type="GO" id="GO:0005886">
    <property type="term" value="C:plasma membrane"/>
    <property type="evidence" value="ECO:0007669"/>
    <property type="project" value="InterPro"/>
</dbReference>
<keyword evidence="2" id="KW-0633">Potassium transport</keyword>
<dbReference type="InterPro" id="IPR003148">
    <property type="entry name" value="RCK_N"/>
</dbReference>
<dbReference type="PANTHER" id="PTHR43833">
    <property type="entry name" value="POTASSIUM CHANNEL PROTEIN 2-RELATED-RELATED"/>
    <property type="match status" value="1"/>
</dbReference>
<dbReference type="InterPro" id="IPR006036">
    <property type="entry name" value="K_uptake_TrkA"/>
</dbReference>
<dbReference type="AlphaFoldDB" id="A0A6S6LYW6"/>
<keyword evidence="3" id="KW-0630">Potassium</keyword>
<accession>A0A6S6LYW6</accession>